<dbReference type="InterPro" id="IPR001041">
    <property type="entry name" value="2Fe-2S_ferredoxin-type"/>
</dbReference>
<evidence type="ECO:0000259" key="9">
    <source>
        <dbReference type="PROSITE" id="PS51085"/>
    </source>
</evidence>
<dbReference type="CDD" id="cd00207">
    <property type="entry name" value="fer2"/>
    <property type="match status" value="1"/>
</dbReference>
<dbReference type="Proteomes" id="UP000315971">
    <property type="component" value="Unassembled WGS sequence"/>
</dbReference>
<dbReference type="PANTHER" id="PTHR47354:SF8">
    <property type="entry name" value="1,2-PHENYLACETYL-COA EPOXIDASE, SUBUNIT E"/>
    <property type="match status" value="1"/>
</dbReference>
<dbReference type="InterPro" id="IPR008333">
    <property type="entry name" value="Cbr1-like_FAD-bd_dom"/>
</dbReference>
<keyword evidence="2" id="KW-0285">Flavoprotein</keyword>
<dbReference type="InterPro" id="IPR050415">
    <property type="entry name" value="MRET"/>
</dbReference>
<feature type="domain" description="2Fe-2S ferredoxin-type" evidence="9">
    <location>
        <begin position="256"/>
        <end position="343"/>
    </location>
</feature>
<evidence type="ECO:0000256" key="5">
    <source>
        <dbReference type="ARBA" id="ARBA00022827"/>
    </source>
</evidence>
<dbReference type="InterPro" id="IPR017938">
    <property type="entry name" value="Riboflavin_synthase-like_b-brl"/>
</dbReference>
<dbReference type="GO" id="GO:0046872">
    <property type="term" value="F:metal ion binding"/>
    <property type="evidence" value="ECO:0007669"/>
    <property type="project" value="UniProtKB-KW"/>
</dbReference>
<dbReference type="InterPro" id="IPR001709">
    <property type="entry name" value="Flavoprot_Pyr_Nucl_cyt_Rdtase"/>
</dbReference>
<feature type="domain" description="FAD-binding FR-type" evidence="10">
    <location>
        <begin position="1"/>
        <end position="104"/>
    </location>
</feature>
<evidence type="ECO:0000256" key="6">
    <source>
        <dbReference type="ARBA" id="ARBA00023002"/>
    </source>
</evidence>
<dbReference type="InterPro" id="IPR039261">
    <property type="entry name" value="FNR_nucleotide-bd"/>
</dbReference>
<keyword evidence="4" id="KW-0479">Metal-binding</keyword>
<keyword evidence="5" id="KW-0274">FAD</keyword>
<dbReference type="GO" id="GO:0016491">
    <property type="term" value="F:oxidoreductase activity"/>
    <property type="evidence" value="ECO:0007669"/>
    <property type="project" value="UniProtKB-KW"/>
</dbReference>
<evidence type="ECO:0000313" key="11">
    <source>
        <dbReference type="EMBL" id="SMO61286.1"/>
    </source>
</evidence>
<dbReference type="GO" id="GO:0051537">
    <property type="term" value="F:2 iron, 2 sulfur cluster binding"/>
    <property type="evidence" value="ECO:0007669"/>
    <property type="project" value="UniProtKB-KW"/>
</dbReference>
<gene>
    <name evidence="11" type="ORF">SAMN06265350_104248</name>
</gene>
<evidence type="ECO:0000256" key="2">
    <source>
        <dbReference type="ARBA" id="ARBA00022630"/>
    </source>
</evidence>
<dbReference type="InterPro" id="IPR001433">
    <property type="entry name" value="OxRdtase_FAD/NAD-bd"/>
</dbReference>
<dbReference type="SUPFAM" id="SSF63380">
    <property type="entry name" value="Riboflavin synthase domain-like"/>
    <property type="match status" value="1"/>
</dbReference>
<accession>A0A521CPD3</accession>
<keyword evidence="8" id="KW-0411">Iron-sulfur</keyword>
<evidence type="ECO:0000256" key="8">
    <source>
        <dbReference type="ARBA" id="ARBA00023014"/>
    </source>
</evidence>
<keyword evidence="7" id="KW-0408">Iron</keyword>
<dbReference type="CDD" id="cd06214">
    <property type="entry name" value="PA_degradation_oxidoreductase_like"/>
    <property type="match status" value="1"/>
</dbReference>
<dbReference type="Pfam" id="PF00970">
    <property type="entry name" value="FAD_binding_6"/>
    <property type="match status" value="1"/>
</dbReference>
<keyword evidence="3" id="KW-0001">2Fe-2S</keyword>
<reference evidence="11 12" key="1">
    <citation type="submission" date="2017-05" db="EMBL/GenBank/DDBJ databases">
        <authorList>
            <person name="Varghese N."/>
            <person name="Submissions S."/>
        </authorList>
    </citation>
    <scope>NUCLEOTIDE SEQUENCE [LARGE SCALE GENOMIC DNA]</scope>
    <source>
        <strain evidence="11 12">DSM 21342</strain>
    </source>
</reference>
<evidence type="ECO:0000259" key="10">
    <source>
        <dbReference type="PROSITE" id="PS51384"/>
    </source>
</evidence>
<dbReference type="InterPro" id="IPR017927">
    <property type="entry name" value="FAD-bd_FR_type"/>
</dbReference>
<dbReference type="OrthoDB" id="9789468at2"/>
<evidence type="ECO:0000256" key="7">
    <source>
        <dbReference type="ARBA" id="ARBA00023004"/>
    </source>
</evidence>
<dbReference type="SUPFAM" id="SSF52343">
    <property type="entry name" value="Ferredoxin reductase-like, C-terminal NADP-linked domain"/>
    <property type="match status" value="1"/>
</dbReference>
<evidence type="ECO:0000313" key="12">
    <source>
        <dbReference type="Proteomes" id="UP000315971"/>
    </source>
</evidence>
<dbReference type="PROSITE" id="PS51384">
    <property type="entry name" value="FAD_FR"/>
    <property type="match status" value="1"/>
</dbReference>
<evidence type="ECO:0000256" key="4">
    <source>
        <dbReference type="ARBA" id="ARBA00022723"/>
    </source>
</evidence>
<name>A0A521CPD3_9SPHI</name>
<proteinExistence type="predicted"/>
<keyword evidence="12" id="KW-1185">Reference proteome</keyword>
<dbReference type="PANTHER" id="PTHR47354">
    <property type="entry name" value="NADH OXIDOREDUCTASE HCR"/>
    <property type="match status" value="1"/>
</dbReference>
<dbReference type="Pfam" id="PF00175">
    <property type="entry name" value="NAD_binding_1"/>
    <property type="match status" value="1"/>
</dbReference>
<sequence>MQKYTLKVQEVVNETGDTITIRFKQPGLKKVKYKPGQYLTICVNVNGRKYKRPYSISSAPGIDSTVDVTVKRVAGGVVSNFLNDTIAEGQMMEVLEPIGDFVLSENQSSANLVLWGAGSGVTPLLSILKASLINSIGHISLVYCNRDHDSVIFKKMLDAIVEQNPDRLKVYYIYSKPKREDHNIFQTGRLNKQMVHKIIEEISDPINTLHYICGPKGIKETVVNELISLSFPENQIYFENFEKTIDPKEFEGVEDREISIDFNGTNSMLRVEKGKSFLDAALDSGFDLPYSCQIGTCLECKGKIISGDVRMLGLEKVPSELMTDECLLCCSHPLTDNIQIQIN</sequence>
<dbReference type="RefSeq" id="WP_142603273.1">
    <property type="nucleotide sequence ID" value="NZ_FXSZ01000004.1"/>
</dbReference>
<dbReference type="Gene3D" id="2.40.30.10">
    <property type="entry name" value="Translation factors"/>
    <property type="match status" value="1"/>
</dbReference>
<dbReference type="InterPro" id="IPR012675">
    <property type="entry name" value="Beta-grasp_dom_sf"/>
</dbReference>
<dbReference type="Gene3D" id="3.40.50.80">
    <property type="entry name" value="Nucleotide-binding domain of ferredoxin-NADP reductase (FNR) module"/>
    <property type="match status" value="1"/>
</dbReference>
<dbReference type="PROSITE" id="PS51085">
    <property type="entry name" value="2FE2S_FER_2"/>
    <property type="match status" value="1"/>
</dbReference>
<evidence type="ECO:0000256" key="3">
    <source>
        <dbReference type="ARBA" id="ARBA00022714"/>
    </source>
</evidence>
<dbReference type="Pfam" id="PF00111">
    <property type="entry name" value="Fer2"/>
    <property type="match status" value="1"/>
</dbReference>
<evidence type="ECO:0000256" key="1">
    <source>
        <dbReference type="ARBA" id="ARBA00001974"/>
    </source>
</evidence>
<dbReference type="SUPFAM" id="SSF54292">
    <property type="entry name" value="2Fe-2S ferredoxin-like"/>
    <property type="match status" value="1"/>
</dbReference>
<dbReference type="EMBL" id="FXSZ01000004">
    <property type="protein sequence ID" value="SMO61286.1"/>
    <property type="molecule type" value="Genomic_DNA"/>
</dbReference>
<dbReference type="PRINTS" id="PR00371">
    <property type="entry name" value="FPNCR"/>
</dbReference>
<dbReference type="AlphaFoldDB" id="A0A521CPD3"/>
<keyword evidence="6" id="KW-0560">Oxidoreductase</keyword>
<dbReference type="InterPro" id="IPR036010">
    <property type="entry name" value="2Fe-2S_ferredoxin-like_sf"/>
</dbReference>
<dbReference type="PRINTS" id="PR00406">
    <property type="entry name" value="CYTB5RDTASE"/>
</dbReference>
<dbReference type="Gene3D" id="3.10.20.30">
    <property type="match status" value="1"/>
</dbReference>
<comment type="cofactor">
    <cofactor evidence="1">
        <name>FAD</name>
        <dbReference type="ChEBI" id="CHEBI:57692"/>
    </cofactor>
</comment>
<protein>
    <submittedName>
        <fullName evidence="11">Ring-1,2-phenylacetyl-CoA epoxidase subunit PaaE</fullName>
    </submittedName>
</protein>
<organism evidence="11 12">
    <name type="scientific">Solitalea koreensis</name>
    <dbReference type="NCBI Taxonomy" id="543615"/>
    <lineage>
        <taxon>Bacteria</taxon>
        <taxon>Pseudomonadati</taxon>
        <taxon>Bacteroidota</taxon>
        <taxon>Sphingobacteriia</taxon>
        <taxon>Sphingobacteriales</taxon>
        <taxon>Sphingobacteriaceae</taxon>
        <taxon>Solitalea</taxon>
    </lineage>
</organism>
<dbReference type="GO" id="GO:0050660">
    <property type="term" value="F:flavin adenine dinucleotide binding"/>
    <property type="evidence" value="ECO:0007669"/>
    <property type="project" value="TreeGrafter"/>
</dbReference>